<evidence type="ECO:0000256" key="1">
    <source>
        <dbReference type="SAM" id="MobiDB-lite"/>
    </source>
</evidence>
<dbReference type="RefSeq" id="WP_187554531.1">
    <property type="nucleotide sequence ID" value="NZ_CP060716.1"/>
</dbReference>
<sequence>MSNDVKKSQHDHESDPAHTPGDGWVDEGGASHLGPATHTTKSDPDEVAGEHNADVSRAKHADTESASASESAE</sequence>
<keyword evidence="3" id="KW-1185">Reference proteome</keyword>
<dbReference type="KEGG" id="ldn:H9L06_06995"/>
<proteinExistence type="predicted"/>
<gene>
    <name evidence="2" type="ORF">H9L06_06995</name>
</gene>
<organism evidence="2 3">
    <name type="scientific">Leucobacter denitrificans</name>
    <dbReference type="NCBI Taxonomy" id="683042"/>
    <lineage>
        <taxon>Bacteria</taxon>
        <taxon>Bacillati</taxon>
        <taxon>Actinomycetota</taxon>
        <taxon>Actinomycetes</taxon>
        <taxon>Micrococcales</taxon>
        <taxon>Microbacteriaceae</taxon>
        <taxon>Leucobacter</taxon>
    </lineage>
</organism>
<dbReference type="EMBL" id="CP060716">
    <property type="protein sequence ID" value="QNN62060.1"/>
    <property type="molecule type" value="Genomic_DNA"/>
</dbReference>
<evidence type="ECO:0000313" key="3">
    <source>
        <dbReference type="Proteomes" id="UP000515934"/>
    </source>
</evidence>
<feature type="region of interest" description="Disordered" evidence="1">
    <location>
        <begin position="1"/>
        <end position="73"/>
    </location>
</feature>
<dbReference type="Proteomes" id="UP000515934">
    <property type="component" value="Chromosome"/>
</dbReference>
<feature type="compositionally biased region" description="Low complexity" evidence="1">
    <location>
        <begin position="64"/>
        <end position="73"/>
    </location>
</feature>
<feature type="compositionally biased region" description="Basic and acidic residues" evidence="1">
    <location>
        <begin position="40"/>
        <end position="63"/>
    </location>
</feature>
<protein>
    <submittedName>
        <fullName evidence="2">Uncharacterized protein</fullName>
    </submittedName>
</protein>
<accession>A0A7G9S2I5</accession>
<evidence type="ECO:0000313" key="2">
    <source>
        <dbReference type="EMBL" id="QNN62060.1"/>
    </source>
</evidence>
<dbReference type="AlphaFoldDB" id="A0A7G9S2I5"/>
<reference evidence="2 3" key="1">
    <citation type="submission" date="2020-08" db="EMBL/GenBank/DDBJ databases">
        <title>Genome sequence of Leucobacter denitrificans KACC 14055T.</title>
        <authorList>
            <person name="Hyun D.-W."/>
            <person name="Bae J.-W."/>
        </authorList>
    </citation>
    <scope>NUCLEOTIDE SEQUENCE [LARGE SCALE GENOMIC DNA]</scope>
    <source>
        <strain evidence="2 3">KACC 14055</strain>
    </source>
</reference>
<feature type="compositionally biased region" description="Basic and acidic residues" evidence="1">
    <location>
        <begin position="1"/>
        <end position="16"/>
    </location>
</feature>
<name>A0A7G9S2I5_9MICO</name>